<feature type="domain" description="C2H2-type" evidence="3">
    <location>
        <begin position="39"/>
        <end position="62"/>
    </location>
</feature>
<dbReference type="AlphaFoldDB" id="A0A4Y2QWK2"/>
<keyword evidence="5" id="KW-1185">Reference proteome</keyword>
<keyword evidence="1" id="KW-0863">Zinc-finger</keyword>
<dbReference type="Gene3D" id="3.30.160.60">
    <property type="entry name" value="Classic Zinc Finger"/>
    <property type="match status" value="1"/>
</dbReference>
<evidence type="ECO:0000313" key="5">
    <source>
        <dbReference type="Proteomes" id="UP000499080"/>
    </source>
</evidence>
<dbReference type="PROSITE" id="PS00028">
    <property type="entry name" value="ZINC_FINGER_C2H2_1"/>
    <property type="match status" value="1"/>
</dbReference>
<name>A0A4Y2QWK2_ARAVE</name>
<feature type="region of interest" description="Disordered" evidence="2">
    <location>
        <begin position="1"/>
        <end position="35"/>
    </location>
</feature>
<accession>A0A4Y2QWK2</accession>
<sequence length="241" mass="26031">MTTENTTDPEVTAAGRDLSSFSGQGADAASTTVPVDPAFQCPDCTRLFTTKTGLGVHSRSQHPQQCHERALLKTRTLEDIKGKRRALNYRKLVEEKIEFLRTVLSAIPSAAPPSVAVASSYDSSSNDNIEENPDPAIVSEPGIIALFSIDTDRNPEEFGQVPDDISRATDPVRDPSLVGGDSVPEAAGSQATSVEDVWHMAEDTLIQGTLEYYVDDLNSDFGLMPRPSPEETAVLDLLLDL</sequence>
<keyword evidence="1" id="KW-0479">Metal-binding</keyword>
<evidence type="ECO:0000256" key="2">
    <source>
        <dbReference type="SAM" id="MobiDB-lite"/>
    </source>
</evidence>
<feature type="compositionally biased region" description="Polar residues" evidence="2">
    <location>
        <begin position="19"/>
        <end position="33"/>
    </location>
</feature>
<protein>
    <recommendedName>
        <fullName evidence="3">C2H2-type domain-containing protein</fullName>
    </recommendedName>
</protein>
<dbReference type="GO" id="GO:0008270">
    <property type="term" value="F:zinc ion binding"/>
    <property type="evidence" value="ECO:0007669"/>
    <property type="project" value="UniProtKB-KW"/>
</dbReference>
<evidence type="ECO:0000256" key="1">
    <source>
        <dbReference type="PROSITE-ProRule" id="PRU00042"/>
    </source>
</evidence>
<proteinExistence type="predicted"/>
<keyword evidence="1" id="KW-0862">Zinc</keyword>
<reference evidence="4 5" key="1">
    <citation type="journal article" date="2019" name="Sci. Rep.">
        <title>Orb-weaving spider Araneus ventricosus genome elucidates the spidroin gene catalogue.</title>
        <authorList>
            <person name="Kono N."/>
            <person name="Nakamura H."/>
            <person name="Ohtoshi R."/>
            <person name="Moran D.A.P."/>
            <person name="Shinohara A."/>
            <person name="Yoshida Y."/>
            <person name="Fujiwara M."/>
            <person name="Mori M."/>
            <person name="Tomita M."/>
            <person name="Arakawa K."/>
        </authorList>
    </citation>
    <scope>NUCLEOTIDE SEQUENCE [LARGE SCALE GENOMIC DNA]</scope>
</reference>
<organism evidence="4 5">
    <name type="scientific">Araneus ventricosus</name>
    <name type="common">Orbweaver spider</name>
    <name type="synonym">Epeira ventricosa</name>
    <dbReference type="NCBI Taxonomy" id="182803"/>
    <lineage>
        <taxon>Eukaryota</taxon>
        <taxon>Metazoa</taxon>
        <taxon>Ecdysozoa</taxon>
        <taxon>Arthropoda</taxon>
        <taxon>Chelicerata</taxon>
        <taxon>Arachnida</taxon>
        <taxon>Araneae</taxon>
        <taxon>Araneomorphae</taxon>
        <taxon>Entelegynae</taxon>
        <taxon>Araneoidea</taxon>
        <taxon>Araneidae</taxon>
        <taxon>Araneus</taxon>
    </lineage>
</organism>
<evidence type="ECO:0000259" key="3">
    <source>
        <dbReference type="PROSITE" id="PS50157"/>
    </source>
</evidence>
<dbReference type="Proteomes" id="UP000499080">
    <property type="component" value="Unassembled WGS sequence"/>
</dbReference>
<dbReference type="EMBL" id="BGPR01015038">
    <property type="protein sequence ID" value="GBN67772.1"/>
    <property type="molecule type" value="Genomic_DNA"/>
</dbReference>
<dbReference type="PROSITE" id="PS50157">
    <property type="entry name" value="ZINC_FINGER_C2H2_2"/>
    <property type="match status" value="1"/>
</dbReference>
<gene>
    <name evidence="4" type="ORF">AVEN_100170_1</name>
</gene>
<comment type="caution">
    <text evidence="4">The sequence shown here is derived from an EMBL/GenBank/DDBJ whole genome shotgun (WGS) entry which is preliminary data.</text>
</comment>
<dbReference type="InterPro" id="IPR013087">
    <property type="entry name" value="Znf_C2H2_type"/>
</dbReference>
<evidence type="ECO:0000313" key="4">
    <source>
        <dbReference type="EMBL" id="GBN67772.1"/>
    </source>
</evidence>